<evidence type="ECO:0000313" key="2">
    <source>
        <dbReference type="EMBL" id="SEA06030.1"/>
    </source>
</evidence>
<dbReference type="STRING" id="71657.SAMN02982996_00867"/>
<dbReference type="AlphaFoldDB" id="A0A1H3Y3C2"/>
<dbReference type="PANTHER" id="PTHR30034">
    <property type="entry name" value="FLAGELLAR MOTOR SWITCH PROTEIN FLIM"/>
    <property type="match status" value="1"/>
</dbReference>
<dbReference type="EMBL" id="FNQS01000002">
    <property type="protein sequence ID" value="SEA06030.1"/>
    <property type="molecule type" value="Genomic_DNA"/>
</dbReference>
<dbReference type="Proteomes" id="UP000187280">
    <property type="component" value="Unassembled WGS sequence"/>
</dbReference>
<dbReference type="GO" id="GO:0071978">
    <property type="term" value="P:bacterial-type flagellum-dependent swarming motility"/>
    <property type="evidence" value="ECO:0007669"/>
    <property type="project" value="TreeGrafter"/>
</dbReference>
<name>A0A1H3Y3C2_9GAMM</name>
<dbReference type="Gene3D" id="2.30.330.10">
    <property type="entry name" value="SpoA-like"/>
    <property type="match status" value="1"/>
</dbReference>
<organism evidence="2 3">
    <name type="scientific">Lonsdalea quercina</name>
    <dbReference type="NCBI Taxonomy" id="71657"/>
    <lineage>
        <taxon>Bacteria</taxon>
        <taxon>Pseudomonadati</taxon>
        <taxon>Pseudomonadota</taxon>
        <taxon>Gammaproteobacteria</taxon>
        <taxon>Enterobacterales</taxon>
        <taxon>Pectobacteriaceae</taxon>
        <taxon>Lonsdalea</taxon>
    </lineage>
</organism>
<dbReference type="InterPro" id="IPR036429">
    <property type="entry name" value="SpoA-like_sf"/>
</dbReference>
<protein>
    <submittedName>
        <fullName evidence="2">Type III secretion protein Q</fullName>
    </submittedName>
</protein>
<dbReference type="PANTHER" id="PTHR30034:SF6">
    <property type="entry name" value="YOP PROTEINS TRANSLOCATION PROTEIN Q"/>
    <property type="match status" value="1"/>
</dbReference>
<dbReference type="Pfam" id="PF01052">
    <property type="entry name" value="FliMN_C"/>
    <property type="match status" value="1"/>
</dbReference>
<dbReference type="RefSeq" id="WP_036152809.1">
    <property type="nucleotide sequence ID" value="NZ_FNQS01000002.1"/>
</dbReference>
<evidence type="ECO:0000259" key="1">
    <source>
        <dbReference type="Pfam" id="PF01052"/>
    </source>
</evidence>
<dbReference type="SUPFAM" id="SSF101801">
    <property type="entry name" value="Surface presentation of antigens (SPOA)"/>
    <property type="match status" value="1"/>
</dbReference>
<accession>A0A1H3Y3C2</accession>
<dbReference type="GO" id="GO:0050918">
    <property type="term" value="P:positive chemotaxis"/>
    <property type="evidence" value="ECO:0007669"/>
    <property type="project" value="TreeGrafter"/>
</dbReference>
<gene>
    <name evidence="2" type="ORF">SAMN02982996_00867</name>
</gene>
<sequence>MNTSLSPSPLRLRALTPSQARVSQQLAEGCRFAFSFDDGRQGELRLSLASLRESKPPARVWQSAAGCFSLSDPTPALSLMSDCPALLPTQEDDPTAAAWFWALFNHALSPQLYTLLGPLTPVNGDIAADAIPLWLDVQVAARRARSLLCMAGSELLSLLRQPGWFSSVFPLPQTLPISMPLTLAEVTLSPRQVYALEPGDLIYPPTCSFSPQGDGHISVGGRRFRGQLQWSGLTPTHFIIAEQEECPVNDAFEFSSPHDMPFADEMATTATADDAPLPALPLTLTVRCGHLSLTLQALQQLSCGSVVPVQQTLPGEAMLYHGEVPLARGELVEVAGRLGLQITQRLGALQPDREPMS</sequence>
<proteinExistence type="predicted"/>
<dbReference type="InterPro" id="IPR001543">
    <property type="entry name" value="FliN-like_C"/>
</dbReference>
<reference evidence="2 3" key="1">
    <citation type="submission" date="2016-10" db="EMBL/GenBank/DDBJ databases">
        <authorList>
            <person name="de Groot N.N."/>
        </authorList>
    </citation>
    <scope>NUCLEOTIDE SEQUENCE [LARGE SCALE GENOMIC DNA]</scope>
    <source>
        <strain evidence="2 3">ATCC 29281</strain>
    </source>
</reference>
<dbReference type="GeneID" id="97763783"/>
<keyword evidence="3" id="KW-1185">Reference proteome</keyword>
<dbReference type="eggNOG" id="COG1886">
    <property type="taxonomic scope" value="Bacteria"/>
</dbReference>
<evidence type="ECO:0000313" key="3">
    <source>
        <dbReference type="Proteomes" id="UP000187280"/>
    </source>
</evidence>
<feature type="domain" description="Flagellar motor switch protein FliN-like C-terminal" evidence="1">
    <location>
        <begin position="280"/>
        <end position="345"/>
    </location>
</feature>